<protein>
    <submittedName>
        <fullName evidence="2">Efflux RND transporter periplasmic adaptor subunit</fullName>
    </submittedName>
</protein>
<dbReference type="Gene3D" id="1.10.287.470">
    <property type="entry name" value="Helix hairpin bin"/>
    <property type="match status" value="1"/>
</dbReference>
<feature type="chain" id="PRO_5045377056" evidence="1">
    <location>
        <begin position="21"/>
        <end position="410"/>
    </location>
</feature>
<keyword evidence="3" id="KW-1185">Reference proteome</keyword>
<feature type="signal peptide" evidence="1">
    <location>
        <begin position="1"/>
        <end position="20"/>
    </location>
</feature>
<dbReference type="Gene3D" id="2.40.30.170">
    <property type="match status" value="1"/>
</dbReference>
<reference evidence="3" key="1">
    <citation type="journal article" date="2019" name="Int. J. Syst. Evol. Microbiol.">
        <title>The Global Catalogue of Microorganisms (GCM) 10K type strain sequencing project: providing services to taxonomists for standard genome sequencing and annotation.</title>
        <authorList>
            <consortium name="The Broad Institute Genomics Platform"/>
            <consortium name="The Broad Institute Genome Sequencing Center for Infectious Disease"/>
            <person name="Wu L."/>
            <person name="Ma J."/>
        </authorList>
    </citation>
    <scope>NUCLEOTIDE SEQUENCE [LARGE SCALE GENOMIC DNA]</scope>
    <source>
        <strain evidence="3">IBRC 10765</strain>
    </source>
</reference>
<dbReference type="EMBL" id="JBHRYR010000003">
    <property type="protein sequence ID" value="MFC3853768.1"/>
    <property type="molecule type" value="Genomic_DNA"/>
</dbReference>
<keyword evidence="1" id="KW-0732">Signal</keyword>
<accession>A0ABV8A2F9</accession>
<name>A0ABV8A2F9_9GAMM</name>
<dbReference type="SUPFAM" id="SSF111369">
    <property type="entry name" value="HlyD-like secretion proteins"/>
    <property type="match status" value="1"/>
</dbReference>
<proteinExistence type="predicted"/>
<dbReference type="Proteomes" id="UP001595617">
    <property type="component" value="Unassembled WGS sequence"/>
</dbReference>
<dbReference type="RefSeq" id="WP_380697232.1">
    <property type="nucleotide sequence ID" value="NZ_JBHRYR010000003.1"/>
</dbReference>
<dbReference type="PANTHER" id="PTHR30469">
    <property type="entry name" value="MULTIDRUG RESISTANCE PROTEIN MDTA"/>
    <property type="match status" value="1"/>
</dbReference>
<sequence>MKKVLLRVGVALLPLLVAIAATVAMTSNSAPSEAAEEEELRLSVDVITVTPGLHSPMAEWTGEVVARRQVTVHAPYSADVVSVDVSEGVMVEAGQRLLALNTQTPRWELASLQADQQDFEATVLSTQNQQAADRDFLAYEQTLLAQAEAKLERERGLLQRGVSTEAALEQAQLAVTQARQSVRMRQLSIDNHASALESLSAQRLRLAIALERQQDVLSRAVPEAPFTGRVARMDAMVGQNVSAGQSLVTLYAPESLSWRVVMPNHLSRDVQAIIGGRIVSLQQLSGAILSGEVGRYAWFGVPEESAWVPGDTRSAWVVLPAIPDTFLLPSSALYAGGRVFLVAEDGSLASASVNILGVTQVEGQEFWLADAANLPPGSRVLVTRIANVLAGMSVDVQGEYAMPNSGGATR</sequence>
<dbReference type="Gene3D" id="2.40.50.100">
    <property type="match status" value="1"/>
</dbReference>
<comment type="caution">
    <text evidence="2">The sequence shown here is derived from an EMBL/GenBank/DDBJ whole genome shotgun (WGS) entry which is preliminary data.</text>
</comment>
<gene>
    <name evidence="2" type="ORF">ACFOOG_13070</name>
</gene>
<organism evidence="2 3">
    <name type="scientific">Saccharospirillum mangrovi</name>
    <dbReference type="NCBI Taxonomy" id="2161747"/>
    <lineage>
        <taxon>Bacteria</taxon>
        <taxon>Pseudomonadati</taxon>
        <taxon>Pseudomonadota</taxon>
        <taxon>Gammaproteobacteria</taxon>
        <taxon>Oceanospirillales</taxon>
        <taxon>Saccharospirillaceae</taxon>
        <taxon>Saccharospirillum</taxon>
    </lineage>
</organism>
<evidence type="ECO:0000313" key="2">
    <source>
        <dbReference type="EMBL" id="MFC3853768.1"/>
    </source>
</evidence>
<evidence type="ECO:0000256" key="1">
    <source>
        <dbReference type="SAM" id="SignalP"/>
    </source>
</evidence>
<evidence type="ECO:0000313" key="3">
    <source>
        <dbReference type="Proteomes" id="UP001595617"/>
    </source>
</evidence>